<reference evidence="5 6" key="1">
    <citation type="submission" date="2020-01" db="EMBL/GenBank/DDBJ databases">
        <title>Paenibacillus soybeanensis sp. nov. isolated from the nodules of soybean (Glycine max(L.) Merr).</title>
        <authorList>
            <person name="Wang H."/>
        </authorList>
    </citation>
    <scope>NUCLEOTIDE SEQUENCE [LARGE SCALE GENOMIC DNA]</scope>
    <source>
        <strain evidence="5 6">T1</strain>
    </source>
</reference>
<comment type="caution">
    <text evidence="5">The sequence shown here is derived from an EMBL/GenBank/DDBJ whole genome shotgun (WGS) entry which is preliminary data.</text>
</comment>
<evidence type="ECO:0000256" key="2">
    <source>
        <dbReference type="ARBA" id="ARBA00023125"/>
    </source>
</evidence>
<dbReference type="PANTHER" id="PTHR43436">
    <property type="entry name" value="ARAC-FAMILY TRANSCRIPTIONAL REGULATOR"/>
    <property type="match status" value="1"/>
</dbReference>
<sequence>MENRATDAPHDLSRLLELASRYSFIDGTSRTEIPYLTVLKEIKPIPVAQGVLGPSFCAVIQGKKLLQVGQDSIEYGAGNYLASSIHMPLKGTVLQASPEQPYVALQISLTAEEVTSVALEAKVGVHADKSLGAGAFVGEMNVEALEVIERLLRISADSRAIAFLAPALKRELLFRLLTGAGGDVFYNRMLLHQEAAGIQHVIQWITAHYDSAFTIRQLADLGNMSVSNLHHKFKAVTAMTPLQYQKRIRLQEAKRLLMGGNSDVTRTASQVGYESATQFIREYKRLFGLSPLRDVRAGIAK</sequence>
<organism evidence="5 6">
    <name type="scientific">Paenibacillus glycinis</name>
    <dbReference type="NCBI Taxonomy" id="2697035"/>
    <lineage>
        <taxon>Bacteria</taxon>
        <taxon>Bacillati</taxon>
        <taxon>Bacillota</taxon>
        <taxon>Bacilli</taxon>
        <taxon>Bacillales</taxon>
        <taxon>Paenibacillaceae</taxon>
        <taxon>Paenibacillus</taxon>
    </lineage>
</organism>
<dbReference type="PROSITE" id="PS01124">
    <property type="entry name" value="HTH_ARAC_FAMILY_2"/>
    <property type="match status" value="1"/>
</dbReference>
<evidence type="ECO:0000256" key="1">
    <source>
        <dbReference type="ARBA" id="ARBA00023015"/>
    </source>
</evidence>
<keyword evidence="1" id="KW-0805">Transcription regulation</keyword>
<dbReference type="SMART" id="SM00342">
    <property type="entry name" value="HTH_ARAC"/>
    <property type="match status" value="1"/>
</dbReference>
<dbReference type="PROSITE" id="PS00041">
    <property type="entry name" value="HTH_ARAC_FAMILY_1"/>
    <property type="match status" value="1"/>
</dbReference>
<evidence type="ECO:0000313" key="6">
    <source>
        <dbReference type="Proteomes" id="UP000665561"/>
    </source>
</evidence>
<dbReference type="EMBL" id="JAAAMV010000036">
    <property type="protein sequence ID" value="NBD28143.1"/>
    <property type="molecule type" value="Genomic_DNA"/>
</dbReference>
<keyword evidence="3" id="KW-0804">Transcription</keyword>
<dbReference type="Pfam" id="PF12833">
    <property type="entry name" value="HTH_18"/>
    <property type="match status" value="1"/>
</dbReference>
<dbReference type="Gene3D" id="1.10.10.60">
    <property type="entry name" value="Homeodomain-like"/>
    <property type="match status" value="2"/>
</dbReference>
<feature type="domain" description="HTH araC/xylS-type" evidence="4">
    <location>
        <begin position="199"/>
        <end position="297"/>
    </location>
</feature>
<dbReference type="InterPro" id="IPR009594">
    <property type="entry name" value="Tscrpt_reg_HTH_AraC_N"/>
</dbReference>
<keyword evidence="6" id="KW-1185">Reference proteome</keyword>
<name>A0ABW9Y0G4_9BACL</name>
<proteinExistence type="predicted"/>
<dbReference type="RefSeq" id="WP_161747161.1">
    <property type="nucleotide sequence ID" value="NZ_JAAAMV010000036.1"/>
</dbReference>
<gene>
    <name evidence="5" type="ORF">GT019_30120</name>
</gene>
<protein>
    <submittedName>
        <fullName evidence="5">Helix-turn-helix domain-containing protein</fullName>
    </submittedName>
</protein>
<dbReference type="Pfam" id="PF06719">
    <property type="entry name" value="AraC_N"/>
    <property type="match status" value="1"/>
</dbReference>
<dbReference type="Proteomes" id="UP000665561">
    <property type="component" value="Unassembled WGS sequence"/>
</dbReference>
<dbReference type="InterPro" id="IPR018062">
    <property type="entry name" value="HTH_AraC-typ_CS"/>
</dbReference>
<keyword evidence="2" id="KW-0238">DNA-binding</keyword>
<accession>A0ABW9Y0G4</accession>
<evidence type="ECO:0000256" key="3">
    <source>
        <dbReference type="ARBA" id="ARBA00023163"/>
    </source>
</evidence>
<dbReference type="PANTHER" id="PTHR43436:SF1">
    <property type="entry name" value="TRANSCRIPTIONAL REGULATORY PROTEIN"/>
    <property type="match status" value="1"/>
</dbReference>
<evidence type="ECO:0000313" key="5">
    <source>
        <dbReference type="EMBL" id="NBD28143.1"/>
    </source>
</evidence>
<evidence type="ECO:0000259" key="4">
    <source>
        <dbReference type="PROSITE" id="PS01124"/>
    </source>
</evidence>
<dbReference type="InterPro" id="IPR009057">
    <property type="entry name" value="Homeodomain-like_sf"/>
</dbReference>
<dbReference type="SUPFAM" id="SSF46689">
    <property type="entry name" value="Homeodomain-like"/>
    <property type="match status" value="2"/>
</dbReference>
<dbReference type="InterPro" id="IPR018060">
    <property type="entry name" value="HTH_AraC"/>
</dbReference>